<feature type="transmembrane region" description="Helical" evidence="6">
    <location>
        <begin position="128"/>
        <end position="148"/>
    </location>
</feature>
<feature type="transmembrane region" description="Helical" evidence="6">
    <location>
        <begin position="406"/>
        <end position="429"/>
    </location>
</feature>
<feature type="transmembrane region" description="Helical" evidence="6">
    <location>
        <begin position="27"/>
        <end position="49"/>
    </location>
</feature>
<proteinExistence type="predicted"/>
<feature type="transmembrane region" description="Helical" evidence="6">
    <location>
        <begin position="350"/>
        <end position="368"/>
    </location>
</feature>
<sequence length="445" mass="47574">MQIAATLNRFGRQIVEVSLRRQFFRNVAVVLTGAALAQLITVALSPVISRLFSPAAFGALGTFMALLGLIGPIATLTYSAAIVLPKHDEESAAVVWLSLLISAVVSIISLVAIVLFDTYSTGNWLESVQSLLYLVPLVIVFEAVFQVAQQCMIRERRYRQTAQISIIQAAVSSAAKIGAGIFSPSSFSLVLVSLLAVPINAVLLGLALNSNSSRSWWPAPAPLKAISATAIRYLDFPLYRAPQSLISAVSLSLPLLILAYFHGPAAAGFFTLSNSVLGSPTQLLTKAINDVFFPRLVDASHKGEQTKLLILKAAGALGAVSIIPLGAVALAGPFLFQLVFGARWLEAGEYSQWLSLLTFTTLVLRSGLSAVPILNMQGTYLIFEIASTILKLGSLSITLFADLPPIVPIALFAITGSVTNALFFWYVIIKSEQFDKGNSHVAIAQ</sequence>
<dbReference type="RefSeq" id="WP_079537760.1">
    <property type="nucleotide sequence ID" value="NZ_LT670844.1"/>
</dbReference>
<organism evidence="7 8">
    <name type="scientific">Bradyrhizobium lablabi</name>
    <dbReference type="NCBI Taxonomy" id="722472"/>
    <lineage>
        <taxon>Bacteria</taxon>
        <taxon>Pseudomonadati</taxon>
        <taxon>Pseudomonadota</taxon>
        <taxon>Alphaproteobacteria</taxon>
        <taxon>Hyphomicrobiales</taxon>
        <taxon>Nitrobacteraceae</taxon>
        <taxon>Bradyrhizobium</taxon>
    </lineage>
</organism>
<protein>
    <submittedName>
        <fullName evidence="7">Membrane protein involved in the export of O-antigen and teichoic acid</fullName>
    </submittedName>
</protein>
<name>A0A1M6MPW9_9BRAD</name>
<dbReference type="Proteomes" id="UP000189935">
    <property type="component" value="Chromosome I"/>
</dbReference>
<feature type="transmembrane region" description="Helical" evidence="6">
    <location>
        <begin position="93"/>
        <end position="116"/>
    </location>
</feature>
<dbReference type="InterPro" id="IPR050833">
    <property type="entry name" value="Poly_Biosynth_Transport"/>
</dbReference>
<dbReference type="AlphaFoldDB" id="A0A1M6MPW9"/>
<dbReference type="OrthoDB" id="7605542at2"/>
<dbReference type="GO" id="GO:0005886">
    <property type="term" value="C:plasma membrane"/>
    <property type="evidence" value="ECO:0007669"/>
    <property type="project" value="UniProtKB-SubCell"/>
</dbReference>
<dbReference type="PANTHER" id="PTHR30250">
    <property type="entry name" value="PST FAMILY PREDICTED COLANIC ACID TRANSPORTER"/>
    <property type="match status" value="1"/>
</dbReference>
<keyword evidence="3 6" id="KW-0812">Transmembrane</keyword>
<evidence type="ECO:0000313" key="7">
    <source>
        <dbReference type="EMBL" id="SHJ85521.1"/>
    </source>
</evidence>
<dbReference type="Pfam" id="PF13440">
    <property type="entry name" value="Polysacc_synt_3"/>
    <property type="match status" value="1"/>
</dbReference>
<feature type="transmembrane region" description="Helical" evidence="6">
    <location>
        <begin position="186"/>
        <end position="208"/>
    </location>
</feature>
<feature type="transmembrane region" description="Helical" evidence="6">
    <location>
        <begin position="309"/>
        <end position="330"/>
    </location>
</feature>
<gene>
    <name evidence="7" type="ORF">SAMN05444159_1695</name>
</gene>
<keyword evidence="4 6" id="KW-1133">Transmembrane helix</keyword>
<evidence type="ECO:0000256" key="6">
    <source>
        <dbReference type="SAM" id="Phobius"/>
    </source>
</evidence>
<feature type="transmembrane region" description="Helical" evidence="6">
    <location>
        <begin position="380"/>
        <end position="400"/>
    </location>
</feature>
<evidence type="ECO:0000256" key="4">
    <source>
        <dbReference type="ARBA" id="ARBA00022989"/>
    </source>
</evidence>
<dbReference type="PANTHER" id="PTHR30250:SF28">
    <property type="entry name" value="POLYSACCHARIDE BIOSYNTHESIS PROTEIN"/>
    <property type="match status" value="1"/>
</dbReference>
<evidence type="ECO:0000256" key="2">
    <source>
        <dbReference type="ARBA" id="ARBA00022475"/>
    </source>
</evidence>
<dbReference type="EMBL" id="LT670844">
    <property type="protein sequence ID" value="SHJ85521.1"/>
    <property type="molecule type" value="Genomic_DNA"/>
</dbReference>
<evidence type="ECO:0000313" key="8">
    <source>
        <dbReference type="Proteomes" id="UP000189935"/>
    </source>
</evidence>
<evidence type="ECO:0000256" key="1">
    <source>
        <dbReference type="ARBA" id="ARBA00004651"/>
    </source>
</evidence>
<comment type="subcellular location">
    <subcellularLocation>
        <location evidence="1">Cell membrane</location>
        <topology evidence="1">Multi-pass membrane protein</topology>
    </subcellularLocation>
</comment>
<evidence type="ECO:0000256" key="5">
    <source>
        <dbReference type="ARBA" id="ARBA00023136"/>
    </source>
</evidence>
<keyword evidence="2" id="KW-1003">Cell membrane</keyword>
<keyword evidence="5 6" id="KW-0472">Membrane</keyword>
<accession>A0A1M6MPW9</accession>
<evidence type="ECO:0000256" key="3">
    <source>
        <dbReference type="ARBA" id="ARBA00022692"/>
    </source>
</evidence>
<reference evidence="7 8" key="1">
    <citation type="submission" date="2016-11" db="EMBL/GenBank/DDBJ databases">
        <authorList>
            <person name="Jaros S."/>
            <person name="Januszkiewicz K."/>
            <person name="Wedrychowicz H."/>
        </authorList>
    </citation>
    <scope>NUCLEOTIDE SEQUENCE [LARGE SCALE GENOMIC DNA]</scope>
    <source>
        <strain evidence="7 8">GAS499</strain>
    </source>
</reference>
<feature type="transmembrane region" description="Helical" evidence="6">
    <location>
        <begin position="55"/>
        <end position="81"/>
    </location>
</feature>